<organism evidence="1 2">
    <name type="scientific">Zalaria obscura</name>
    <dbReference type="NCBI Taxonomy" id="2024903"/>
    <lineage>
        <taxon>Eukaryota</taxon>
        <taxon>Fungi</taxon>
        <taxon>Dikarya</taxon>
        <taxon>Ascomycota</taxon>
        <taxon>Pezizomycotina</taxon>
        <taxon>Dothideomycetes</taxon>
        <taxon>Dothideomycetidae</taxon>
        <taxon>Dothideales</taxon>
        <taxon>Zalariaceae</taxon>
        <taxon>Zalaria</taxon>
    </lineage>
</organism>
<accession>A0ACC3SNT6</accession>
<reference evidence="1" key="1">
    <citation type="submission" date="2024-02" db="EMBL/GenBank/DDBJ databases">
        <title>Metagenome Assembled Genome of Zalaria obscura JY119.</title>
        <authorList>
            <person name="Vighnesh L."/>
            <person name="Jagadeeshwari U."/>
            <person name="Venkata Ramana C."/>
            <person name="Sasikala C."/>
        </authorList>
    </citation>
    <scope>NUCLEOTIDE SEQUENCE</scope>
    <source>
        <strain evidence="1">JY119</strain>
    </source>
</reference>
<keyword evidence="2" id="KW-1185">Reference proteome</keyword>
<gene>
    <name evidence="1" type="primary">tfg3</name>
    <name evidence="1" type="ORF">M8818_000449</name>
</gene>
<comment type="caution">
    <text evidence="1">The sequence shown here is derived from an EMBL/GenBank/DDBJ whole genome shotgun (WGS) entry which is preliminary data.</text>
</comment>
<dbReference type="EMBL" id="JAMKPW020000002">
    <property type="protein sequence ID" value="KAK8220033.1"/>
    <property type="molecule type" value="Genomic_DNA"/>
</dbReference>
<dbReference type="Proteomes" id="UP001320706">
    <property type="component" value="Unassembled WGS sequence"/>
</dbReference>
<evidence type="ECO:0000313" key="1">
    <source>
        <dbReference type="EMBL" id="KAK8220033.1"/>
    </source>
</evidence>
<protein>
    <submittedName>
        <fullName evidence="1">Transcription factor TFIIF complex subunit Tfg3</fullName>
    </submittedName>
</protein>
<name>A0ACC3SNT6_9PEZI</name>
<evidence type="ECO:0000313" key="2">
    <source>
        <dbReference type="Proteomes" id="UP001320706"/>
    </source>
</evidence>
<sequence>MPDVKRSVKLVTEQRVTDDPPEMEGFPMRRWNIEVYIVGPDGEDLPATCFEKVTYKLHESFGKRANQVIKQAPFRISEKGWGEFEMLVTLTPLGAPKGGDTTIIHDLNFMSERYEAVHPVTFRNPKAELLERLRESGTTGEANGVGKEQKKKKSAKTSVDMEKLAEGLQRLGEEDLLHVVQMVHDNKSEETYTKNDVENGEFHVDLYTLPDALVKMLWDFVSNKVDMSTL</sequence>
<proteinExistence type="predicted"/>